<gene>
    <name evidence="2" type="ORF">UFOVP1045_23</name>
    <name evidence="3" type="ORF">UFOVP1194_77</name>
    <name evidence="4" type="ORF">UFOVP1641_73</name>
    <name evidence="1" type="ORF">UFOVP466_76</name>
</gene>
<reference evidence="4" key="1">
    <citation type="submission" date="2020-05" db="EMBL/GenBank/DDBJ databases">
        <authorList>
            <person name="Chiriac C."/>
            <person name="Salcher M."/>
            <person name="Ghai R."/>
            <person name="Kavagutti S V."/>
        </authorList>
    </citation>
    <scope>NUCLEOTIDE SEQUENCE</scope>
</reference>
<evidence type="ECO:0000313" key="4">
    <source>
        <dbReference type="EMBL" id="CAB4221836.1"/>
    </source>
</evidence>
<dbReference type="EMBL" id="LR797152">
    <property type="protein sequence ID" value="CAB4190606.1"/>
    <property type="molecule type" value="Genomic_DNA"/>
</dbReference>
<organism evidence="4">
    <name type="scientific">uncultured Caudovirales phage</name>
    <dbReference type="NCBI Taxonomy" id="2100421"/>
    <lineage>
        <taxon>Viruses</taxon>
        <taxon>Duplodnaviria</taxon>
        <taxon>Heunggongvirae</taxon>
        <taxon>Uroviricota</taxon>
        <taxon>Caudoviricetes</taxon>
        <taxon>Peduoviridae</taxon>
        <taxon>Maltschvirus</taxon>
        <taxon>Maltschvirus maltsch</taxon>
    </lineage>
</organism>
<dbReference type="EMBL" id="LR797505">
    <property type="protein sequence ID" value="CAB4221836.1"/>
    <property type="molecule type" value="Genomic_DNA"/>
</dbReference>
<evidence type="ECO:0000313" key="1">
    <source>
        <dbReference type="EMBL" id="CAB4144863.1"/>
    </source>
</evidence>
<sequence length="141" mass="14515">MAAFNKFSSFVEQLAEKNFNLGSDTLKIVLTLTAPTSANTVLSDLTQIANGNGYTTGGTAVTISSSSQTAGVYKLVCADVTFTAAGGAIAPFRYVVLYDDTAASPADGLIGWWDYGSSLTLASGETFTVDFSAASGVLTIT</sequence>
<proteinExistence type="predicted"/>
<dbReference type="EMBL" id="LR796996">
    <property type="protein sequence ID" value="CAB4180397.1"/>
    <property type="molecule type" value="Genomic_DNA"/>
</dbReference>
<protein>
    <submittedName>
        <fullName evidence="4">Uncharacterized protein</fullName>
    </submittedName>
</protein>
<name>A0A6J5T3M9_9CAUD</name>
<evidence type="ECO:0000313" key="3">
    <source>
        <dbReference type="EMBL" id="CAB4190606.1"/>
    </source>
</evidence>
<dbReference type="EMBL" id="LR796439">
    <property type="protein sequence ID" value="CAB4144863.1"/>
    <property type="molecule type" value="Genomic_DNA"/>
</dbReference>
<evidence type="ECO:0000313" key="2">
    <source>
        <dbReference type="EMBL" id="CAB4180397.1"/>
    </source>
</evidence>
<accession>A0A6J5T3M9</accession>